<accession>A0A3M7R970</accession>
<dbReference type="AlphaFoldDB" id="A0A3M7R970"/>
<keyword evidence="2" id="KW-1185">Reference proteome</keyword>
<evidence type="ECO:0000313" key="2">
    <source>
        <dbReference type="Proteomes" id="UP000276133"/>
    </source>
</evidence>
<dbReference type="Proteomes" id="UP000276133">
    <property type="component" value="Unassembled WGS sequence"/>
</dbReference>
<dbReference type="EMBL" id="REGN01003976">
    <property type="protein sequence ID" value="RNA19785.1"/>
    <property type="molecule type" value="Genomic_DNA"/>
</dbReference>
<name>A0A3M7R970_BRAPC</name>
<sequence length="298" mass="31948">MLDLAERSELVSESLGLGLSLQVEHLLSDQIIEQSSQVAPQQGLGGRYGQNVGQESGVESGLEEHEAAVNTGAAQIRRVLAQVNGSQPLHHAVISPQHHLGLVGQLVPARPPPQTLGLKAVQSEDVNGPFDAQKVQLAVYVQVVKVVVVYVHEHASIKQVEREHVLVLGQADVVQPLEHPVLVQLGQIFALGAQVRAVYYGLEQQTELFAVQRVLHAQLFFVVVLARLQKVKAVFDPFVSELAVKVGLEAVFVQKLAHLTRGPFGKGESVQFLGAGLETGIGRGAEAAALKAVTVFAQ</sequence>
<gene>
    <name evidence="1" type="ORF">BpHYR1_050438</name>
</gene>
<evidence type="ECO:0000313" key="1">
    <source>
        <dbReference type="EMBL" id="RNA19785.1"/>
    </source>
</evidence>
<protein>
    <submittedName>
        <fullName evidence="1">Uncharacterized protein</fullName>
    </submittedName>
</protein>
<reference evidence="1 2" key="1">
    <citation type="journal article" date="2018" name="Sci. Rep.">
        <title>Genomic signatures of local adaptation to the degree of environmental predictability in rotifers.</title>
        <authorList>
            <person name="Franch-Gras L."/>
            <person name="Hahn C."/>
            <person name="Garcia-Roger E.M."/>
            <person name="Carmona M.J."/>
            <person name="Serra M."/>
            <person name="Gomez A."/>
        </authorList>
    </citation>
    <scope>NUCLEOTIDE SEQUENCE [LARGE SCALE GENOMIC DNA]</scope>
    <source>
        <strain evidence="1">HYR1</strain>
    </source>
</reference>
<proteinExistence type="predicted"/>
<comment type="caution">
    <text evidence="1">The sequence shown here is derived from an EMBL/GenBank/DDBJ whole genome shotgun (WGS) entry which is preliminary data.</text>
</comment>
<organism evidence="1 2">
    <name type="scientific">Brachionus plicatilis</name>
    <name type="common">Marine rotifer</name>
    <name type="synonym">Brachionus muelleri</name>
    <dbReference type="NCBI Taxonomy" id="10195"/>
    <lineage>
        <taxon>Eukaryota</taxon>
        <taxon>Metazoa</taxon>
        <taxon>Spiralia</taxon>
        <taxon>Gnathifera</taxon>
        <taxon>Rotifera</taxon>
        <taxon>Eurotatoria</taxon>
        <taxon>Monogononta</taxon>
        <taxon>Pseudotrocha</taxon>
        <taxon>Ploima</taxon>
        <taxon>Brachionidae</taxon>
        <taxon>Brachionus</taxon>
    </lineage>
</organism>